<sequence length="357" mass="36049">MTRRSPAPLLLALAALAAGSSLAASARADEALEDASSTIAVVCAPGDRFGLRVVAELESLGFRAAILDPAADAPASRASLEASARDAGAIAAIRAVPSGRGVEVWIADRVTGKTVLREMAGDAGAPDSDAALALRVVELLRASLLEAALPAPPPGELPATPEIREKLRVPAPAALADPPSPSPPPSPALRVALAPGALLSPGGLGAAASVDLGVVWMPSEHAGAVAFAAIPLTSARIERANLDVDLSVQLTGGGARFTTRAGRWAPSADLGLAVVSLQSTGMVVSSSFSNGEPSTMTVAPFTRLGLAFAVTPTFRLRADVLASVVVEGVSIQIAGREIATWGRPILLSSAGIDLGWF</sequence>
<dbReference type="EMBL" id="JEMA01000360">
    <property type="protein sequence ID" value="KYF71120.1"/>
    <property type="molecule type" value="Genomic_DNA"/>
</dbReference>
<name>A0A150QT43_SORCE</name>
<feature type="chain" id="PRO_5007567058" description="Secreted protein" evidence="1">
    <location>
        <begin position="24"/>
        <end position="357"/>
    </location>
</feature>
<dbReference type="Proteomes" id="UP000075260">
    <property type="component" value="Unassembled WGS sequence"/>
</dbReference>
<evidence type="ECO:0008006" key="4">
    <source>
        <dbReference type="Google" id="ProtNLM"/>
    </source>
</evidence>
<protein>
    <recommendedName>
        <fullName evidence="4">Secreted protein</fullName>
    </recommendedName>
</protein>
<comment type="caution">
    <text evidence="2">The sequence shown here is derived from an EMBL/GenBank/DDBJ whole genome shotgun (WGS) entry which is preliminary data.</text>
</comment>
<evidence type="ECO:0000313" key="3">
    <source>
        <dbReference type="Proteomes" id="UP000075260"/>
    </source>
</evidence>
<feature type="signal peptide" evidence="1">
    <location>
        <begin position="1"/>
        <end position="23"/>
    </location>
</feature>
<reference evidence="2 3" key="1">
    <citation type="submission" date="2014-02" db="EMBL/GenBank/DDBJ databases">
        <title>The small core and large imbalanced accessory genome model reveals a collaborative survival strategy of Sorangium cellulosum strains in nature.</title>
        <authorList>
            <person name="Han K."/>
            <person name="Peng R."/>
            <person name="Blom J."/>
            <person name="Li Y.-Z."/>
        </authorList>
    </citation>
    <scope>NUCLEOTIDE SEQUENCE [LARGE SCALE GENOMIC DNA]</scope>
    <source>
        <strain evidence="2 3">So0008-312</strain>
    </source>
</reference>
<keyword evidence="1" id="KW-0732">Signal</keyword>
<evidence type="ECO:0000313" key="2">
    <source>
        <dbReference type="EMBL" id="KYF71120.1"/>
    </source>
</evidence>
<dbReference type="OrthoDB" id="5514774at2"/>
<proteinExistence type="predicted"/>
<organism evidence="2 3">
    <name type="scientific">Sorangium cellulosum</name>
    <name type="common">Polyangium cellulosum</name>
    <dbReference type="NCBI Taxonomy" id="56"/>
    <lineage>
        <taxon>Bacteria</taxon>
        <taxon>Pseudomonadati</taxon>
        <taxon>Myxococcota</taxon>
        <taxon>Polyangia</taxon>
        <taxon>Polyangiales</taxon>
        <taxon>Polyangiaceae</taxon>
        <taxon>Sorangium</taxon>
    </lineage>
</organism>
<evidence type="ECO:0000256" key="1">
    <source>
        <dbReference type="SAM" id="SignalP"/>
    </source>
</evidence>
<dbReference type="RefSeq" id="WP_061607157.1">
    <property type="nucleotide sequence ID" value="NZ_JEMA01000360.1"/>
</dbReference>
<dbReference type="AlphaFoldDB" id="A0A150QT43"/>
<accession>A0A150QT43</accession>
<gene>
    <name evidence="2" type="ORF">BE15_09430</name>
</gene>